<dbReference type="AlphaFoldDB" id="A0A8C5FI12"/>
<dbReference type="InterPro" id="IPR013106">
    <property type="entry name" value="Ig_V-set"/>
</dbReference>
<dbReference type="SMART" id="SM00409">
    <property type="entry name" value="IG"/>
    <property type="match status" value="1"/>
</dbReference>
<reference evidence="4" key="2">
    <citation type="submission" date="2025-09" db="UniProtKB">
        <authorList>
            <consortium name="Ensembl"/>
        </authorList>
    </citation>
    <scope>IDENTIFICATION</scope>
</reference>
<feature type="chain" id="PRO_5034467452" description="Ig-like domain-containing protein" evidence="2">
    <location>
        <begin position="27"/>
        <end position="201"/>
    </location>
</feature>
<dbReference type="OMA" id="MLINTER"/>
<keyword evidence="1" id="KW-0812">Transmembrane</keyword>
<feature type="transmembrane region" description="Helical" evidence="1">
    <location>
        <begin position="113"/>
        <end position="132"/>
    </location>
</feature>
<dbReference type="SUPFAM" id="SSF48726">
    <property type="entry name" value="Immunoglobulin"/>
    <property type="match status" value="1"/>
</dbReference>
<proteinExistence type="predicted"/>
<feature type="transmembrane region" description="Helical" evidence="1">
    <location>
        <begin position="138"/>
        <end position="158"/>
    </location>
</feature>
<reference evidence="4" key="1">
    <citation type="submission" date="2025-08" db="UniProtKB">
        <authorList>
            <consortium name="Ensembl"/>
        </authorList>
    </citation>
    <scope>IDENTIFICATION</scope>
</reference>
<evidence type="ECO:0000259" key="3">
    <source>
        <dbReference type="PROSITE" id="PS50835"/>
    </source>
</evidence>
<dbReference type="InterPro" id="IPR007110">
    <property type="entry name" value="Ig-like_dom"/>
</dbReference>
<accession>A0A8C5FI12</accession>
<evidence type="ECO:0000256" key="1">
    <source>
        <dbReference type="SAM" id="Phobius"/>
    </source>
</evidence>
<dbReference type="Pfam" id="PF07686">
    <property type="entry name" value="V-set"/>
    <property type="match status" value="1"/>
</dbReference>
<keyword evidence="5" id="KW-1185">Reference proteome</keyword>
<dbReference type="GeneTree" id="ENSGT00990000203919"/>
<dbReference type="Gene3D" id="2.60.40.10">
    <property type="entry name" value="Immunoglobulins"/>
    <property type="match status" value="1"/>
</dbReference>
<dbReference type="PROSITE" id="PS50835">
    <property type="entry name" value="IG_LIKE"/>
    <property type="match status" value="1"/>
</dbReference>
<dbReference type="InterPro" id="IPR036179">
    <property type="entry name" value="Ig-like_dom_sf"/>
</dbReference>
<dbReference type="Proteomes" id="UP000694546">
    <property type="component" value="Chromosome 17"/>
</dbReference>
<evidence type="ECO:0000313" key="4">
    <source>
        <dbReference type="Ensembl" id="ENSGMOP00000038047.1"/>
    </source>
</evidence>
<dbReference type="Ensembl" id="ENSGMOT00000069276.1">
    <property type="protein sequence ID" value="ENSGMOP00000038047.1"/>
    <property type="gene ID" value="ENSGMOG00000032071.1"/>
</dbReference>
<name>A0A8C5FI12_GADMO</name>
<keyword evidence="2" id="KW-0732">Signal</keyword>
<sequence>LDLTSTLTANVTSLTCVCVLVRLLDSLSVSQTVEVEAGDTVTFSCRNVSDVPTLSTWMRAGRTSKPFVISTGYGTSPLTGRHSDGIQQSRFVAEYGASFINLAIMKVSSSDSGWYYCLFYLGMDVVVVNSTWLLVHGLFGSAVIILVLVIGGLVFRIAHQRKLRKGQPSLSYRFNHGVPLFKLRIHVRKISSALIFFINIF</sequence>
<keyword evidence="1" id="KW-1133">Transmembrane helix</keyword>
<protein>
    <recommendedName>
        <fullName evidence="3">Ig-like domain-containing protein</fullName>
    </recommendedName>
</protein>
<dbReference type="InterPro" id="IPR013783">
    <property type="entry name" value="Ig-like_fold"/>
</dbReference>
<organism evidence="4 5">
    <name type="scientific">Gadus morhua</name>
    <name type="common">Atlantic cod</name>
    <dbReference type="NCBI Taxonomy" id="8049"/>
    <lineage>
        <taxon>Eukaryota</taxon>
        <taxon>Metazoa</taxon>
        <taxon>Chordata</taxon>
        <taxon>Craniata</taxon>
        <taxon>Vertebrata</taxon>
        <taxon>Euteleostomi</taxon>
        <taxon>Actinopterygii</taxon>
        <taxon>Neopterygii</taxon>
        <taxon>Teleostei</taxon>
        <taxon>Neoteleostei</taxon>
        <taxon>Acanthomorphata</taxon>
        <taxon>Zeiogadaria</taxon>
        <taxon>Gadariae</taxon>
        <taxon>Gadiformes</taxon>
        <taxon>Gadoidei</taxon>
        <taxon>Gadidae</taxon>
        <taxon>Gadus</taxon>
    </lineage>
</organism>
<evidence type="ECO:0000256" key="2">
    <source>
        <dbReference type="SAM" id="SignalP"/>
    </source>
</evidence>
<feature type="domain" description="Ig-like" evidence="3">
    <location>
        <begin position="25"/>
        <end position="117"/>
    </location>
</feature>
<keyword evidence="1" id="KW-0472">Membrane</keyword>
<dbReference type="InterPro" id="IPR003599">
    <property type="entry name" value="Ig_sub"/>
</dbReference>
<feature type="signal peptide" evidence="2">
    <location>
        <begin position="1"/>
        <end position="26"/>
    </location>
</feature>
<evidence type="ECO:0000313" key="5">
    <source>
        <dbReference type="Proteomes" id="UP000694546"/>
    </source>
</evidence>